<keyword evidence="2" id="KW-0812">Transmembrane</keyword>
<dbReference type="NCBIfam" id="TIGR02228">
    <property type="entry name" value="sigpep_I_arch"/>
    <property type="match status" value="1"/>
</dbReference>
<reference evidence="3 4" key="1">
    <citation type="submission" date="2018-03" db="EMBL/GenBank/DDBJ databases">
        <authorList>
            <person name="Gulvik C.A."/>
        </authorList>
    </citation>
    <scope>NUCLEOTIDE SEQUENCE [LARGE SCALE GENOMIC DNA]</scope>
    <source>
        <strain evidence="3 4">JCM 31581</strain>
    </source>
</reference>
<dbReference type="GO" id="GO:0004252">
    <property type="term" value="F:serine-type endopeptidase activity"/>
    <property type="evidence" value="ECO:0007669"/>
    <property type="project" value="UniProtKB-UniRule"/>
</dbReference>
<dbReference type="GO" id="GO:0009003">
    <property type="term" value="F:signal peptidase activity"/>
    <property type="evidence" value="ECO:0007669"/>
    <property type="project" value="UniProtKB-EC"/>
</dbReference>
<dbReference type="AlphaFoldDB" id="A0A3R9ZWG2"/>
<accession>A0A3R9ZWG2</accession>
<feature type="transmembrane region" description="Helical" evidence="2">
    <location>
        <begin position="162"/>
        <end position="181"/>
    </location>
</feature>
<sequence>MQITKKKKRKSVATIVGILLCLLLVPILVMNVYVIIYGHYHPEKPPSLFGVTPMIVQSGSMNEGEQADIEPGDLILIQHLNQEQANQLKKKQVITFKEEGKYVTHRIVEIKEDQEGKPLYVTKGDANQVEDELLVAPKQILGVYTTRFPYLGDVAMFLQSPFGLLISLGVPITCLLMYDFIQKIRWRKKQPVSY</sequence>
<dbReference type="CDD" id="cd06530">
    <property type="entry name" value="S26_SPase_I"/>
    <property type="match status" value="1"/>
</dbReference>
<dbReference type="OrthoDB" id="1648066at2"/>
<dbReference type="RefSeq" id="WP_125943313.1">
    <property type="nucleotide sequence ID" value="NZ_PXZH01000002.1"/>
</dbReference>
<keyword evidence="4" id="KW-1185">Reference proteome</keyword>
<dbReference type="EC" id="3.4.21.89" evidence="1"/>
<evidence type="ECO:0000256" key="1">
    <source>
        <dbReference type="NCBIfam" id="TIGR02228"/>
    </source>
</evidence>
<evidence type="ECO:0000313" key="4">
    <source>
        <dbReference type="Proteomes" id="UP000277864"/>
    </source>
</evidence>
<dbReference type="GO" id="GO:0006465">
    <property type="term" value="P:signal peptide processing"/>
    <property type="evidence" value="ECO:0007669"/>
    <property type="project" value="UniProtKB-UniRule"/>
</dbReference>
<dbReference type="PANTHER" id="PTHR10806:SF6">
    <property type="entry name" value="SIGNAL PEPTIDASE COMPLEX CATALYTIC SUBUNIT SEC11"/>
    <property type="match status" value="1"/>
</dbReference>
<name>A0A3R9ZWG2_9ENTE</name>
<feature type="transmembrane region" description="Helical" evidence="2">
    <location>
        <begin position="12"/>
        <end position="36"/>
    </location>
</feature>
<keyword evidence="2" id="KW-0472">Membrane</keyword>
<dbReference type="InterPro" id="IPR001733">
    <property type="entry name" value="Peptidase_S26B"/>
</dbReference>
<keyword evidence="2" id="KW-1133">Transmembrane helix</keyword>
<dbReference type="InterPro" id="IPR019533">
    <property type="entry name" value="Peptidase_S26"/>
</dbReference>
<dbReference type="GO" id="GO:0016020">
    <property type="term" value="C:membrane"/>
    <property type="evidence" value="ECO:0007669"/>
    <property type="project" value="UniProtKB-UniRule"/>
</dbReference>
<comment type="caution">
    <text evidence="3">The sequence shown here is derived from an EMBL/GenBank/DDBJ whole genome shotgun (WGS) entry which is preliminary data.</text>
</comment>
<gene>
    <name evidence="3" type="ORF">C7P63_06295</name>
</gene>
<organism evidence="3 4">
    <name type="scientific">Vagococcus humatus</name>
    <dbReference type="NCBI Taxonomy" id="1889241"/>
    <lineage>
        <taxon>Bacteria</taxon>
        <taxon>Bacillati</taxon>
        <taxon>Bacillota</taxon>
        <taxon>Bacilli</taxon>
        <taxon>Lactobacillales</taxon>
        <taxon>Enterococcaceae</taxon>
        <taxon>Vagococcus</taxon>
    </lineage>
</organism>
<protein>
    <recommendedName>
        <fullName evidence="1">Signal peptidase I</fullName>
        <ecNumber evidence="1">3.4.21.89</ecNumber>
    </recommendedName>
</protein>
<proteinExistence type="predicted"/>
<dbReference type="Proteomes" id="UP000277864">
    <property type="component" value="Unassembled WGS sequence"/>
</dbReference>
<dbReference type="PANTHER" id="PTHR10806">
    <property type="entry name" value="SIGNAL PEPTIDASE COMPLEX CATALYTIC SUBUNIT SEC11"/>
    <property type="match status" value="1"/>
</dbReference>
<evidence type="ECO:0000313" key="3">
    <source>
        <dbReference type="EMBL" id="RST89380.1"/>
    </source>
</evidence>
<evidence type="ECO:0000256" key="2">
    <source>
        <dbReference type="SAM" id="Phobius"/>
    </source>
</evidence>
<dbReference type="EMBL" id="PXZH01000002">
    <property type="protein sequence ID" value="RST89380.1"/>
    <property type="molecule type" value="Genomic_DNA"/>
</dbReference>